<dbReference type="GO" id="GO:0000160">
    <property type="term" value="P:phosphorelay signal transduction system"/>
    <property type="evidence" value="ECO:0007669"/>
    <property type="project" value="InterPro"/>
</dbReference>
<dbReference type="GO" id="GO:0003677">
    <property type="term" value="F:DNA binding"/>
    <property type="evidence" value="ECO:0007669"/>
    <property type="project" value="UniProtKB-UniRule"/>
</dbReference>
<evidence type="ECO:0000256" key="4">
    <source>
        <dbReference type="ARBA" id="ARBA00023163"/>
    </source>
</evidence>
<dbReference type="Pfam" id="PF00486">
    <property type="entry name" value="Trans_reg_C"/>
    <property type="match status" value="1"/>
</dbReference>
<dbReference type="InterPro" id="IPR011990">
    <property type="entry name" value="TPR-like_helical_dom_sf"/>
</dbReference>
<dbReference type="SMART" id="SM01043">
    <property type="entry name" value="BTAD"/>
    <property type="match status" value="1"/>
</dbReference>
<reference evidence="8 9" key="1">
    <citation type="journal article" date="2014" name="J. Biotechnol.">
        <title>Complete genome sequence of the actinobacterium Amycolatopsis japonica MG417-CF17(T) (=DSM 44213T) producing (S,S)-N,N'-ethylenediaminedisuccinic acid.</title>
        <authorList>
            <person name="Stegmann E."/>
            <person name="Albersmeier A."/>
            <person name="Spohn M."/>
            <person name="Gert H."/>
            <person name="Weber T."/>
            <person name="Wohlleben W."/>
            <person name="Kalinowski J."/>
            <person name="Ruckert C."/>
        </authorList>
    </citation>
    <scope>NUCLEOTIDE SEQUENCE [LARGE SCALE GENOMIC DNA]</scope>
    <source>
        <strain evidence="9">MG417-CF17 (DSM 44213)</strain>
    </source>
</reference>
<dbReference type="InterPro" id="IPR005158">
    <property type="entry name" value="BTAD"/>
</dbReference>
<evidence type="ECO:0000259" key="7">
    <source>
        <dbReference type="PROSITE" id="PS51755"/>
    </source>
</evidence>
<name>A0A075V0W5_9PSEU</name>
<evidence type="ECO:0000313" key="8">
    <source>
        <dbReference type="EMBL" id="AIG78888.1"/>
    </source>
</evidence>
<dbReference type="SUPFAM" id="SSF46894">
    <property type="entry name" value="C-terminal effector domain of the bipartite response regulators"/>
    <property type="match status" value="1"/>
</dbReference>
<dbReference type="eggNOG" id="COG3629">
    <property type="taxonomic scope" value="Bacteria"/>
</dbReference>
<dbReference type="PANTHER" id="PTHR35807:SF1">
    <property type="entry name" value="TRANSCRIPTIONAL REGULATOR REDD"/>
    <property type="match status" value="1"/>
</dbReference>
<evidence type="ECO:0000256" key="6">
    <source>
        <dbReference type="SAM" id="MobiDB-lite"/>
    </source>
</evidence>
<dbReference type="EMBL" id="CP008953">
    <property type="protein sequence ID" value="AIG78888.1"/>
    <property type="molecule type" value="Genomic_DNA"/>
</dbReference>
<dbReference type="InterPro" id="IPR036388">
    <property type="entry name" value="WH-like_DNA-bd_sf"/>
</dbReference>
<feature type="region of interest" description="Disordered" evidence="6">
    <location>
        <begin position="1"/>
        <end position="21"/>
    </location>
</feature>
<dbReference type="RefSeq" id="WP_174492052.1">
    <property type="nucleotide sequence ID" value="NZ_CP008953.1"/>
</dbReference>
<gene>
    <name evidence="8" type="ORF">AJAP_30315</name>
</gene>
<evidence type="ECO:0000256" key="1">
    <source>
        <dbReference type="ARBA" id="ARBA00005820"/>
    </source>
</evidence>
<keyword evidence="9" id="KW-1185">Reference proteome</keyword>
<evidence type="ECO:0000256" key="2">
    <source>
        <dbReference type="ARBA" id="ARBA00023015"/>
    </source>
</evidence>
<keyword evidence="3 5" id="KW-0238">DNA-binding</keyword>
<dbReference type="KEGG" id="aja:AJAP_30315"/>
<feature type="domain" description="OmpR/PhoB-type" evidence="7">
    <location>
        <begin position="16"/>
        <end position="123"/>
    </location>
</feature>
<comment type="similarity">
    <text evidence="1">Belongs to the AfsR/DnrI/RedD regulatory family.</text>
</comment>
<dbReference type="InterPro" id="IPR051677">
    <property type="entry name" value="AfsR-DnrI-RedD_regulator"/>
</dbReference>
<proteinExistence type="inferred from homology"/>
<evidence type="ECO:0000256" key="3">
    <source>
        <dbReference type="ARBA" id="ARBA00023125"/>
    </source>
</evidence>
<dbReference type="GO" id="GO:0006355">
    <property type="term" value="P:regulation of DNA-templated transcription"/>
    <property type="evidence" value="ECO:0007669"/>
    <property type="project" value="InterPro"/>
</dbReference>
<keyword evidence="4" id="KW-0804">Transcription</keyword>
<dbReference type="InterPro" id="IPR001867">
    <property type="entry name" value="OmpR/PhoB-type_DNA-bd"/>
</dbReference>
<dbReference type="PROSITE" id="PS51755">
    <property type="entry name" value="OMPR_PHOB"/>
    <property type="match status" value="1"/>
</dbReference>
<dbReference type="PANTHER" id="PTHR35807">
    <property type="entry name" value="TRANSCRIPTIONAL REGULATOR REDD-RELATED"/>
    <property type="match status" value="1"/>
</dbReference>
<dbReference type="SUPFAM" id="SSF48452">
    <property type="entry name" value="TPR-like"/>
    <property type="match status" value="1"/>
</dbReference>
<dbReference type="Gene3D" id="1.25.40.10">
    <property type="entry name" value="Tetratricopeptide repeat domain"/>
    <property type="match status" value="1"/>
</dbReference>
<protein>
    <submittedName>
        <fullName evidence="8">SARP family transcriptional regulator</fullName>
    </submittedName>
</protein>
<evidence type="ECO:0000313" key="9">
    <source>
        <dbReference type="Proteomes" id="UP000028492"/>
    </source>
</evidence>
<dbReference type="STRING" id="208439.AJAP_30315"/>
<keyword evidence="2" id="KW-0805">Transcription regulation</keyword>
<organism evidence="8 9">
    <name type="scientific">Amycolatopsis japonica</name>
    <dbReference type="NCBI Taxonomy" id="208439"/>
    <lineage>
        <taxon>Bacteria</taxon>
        <taxon>Bacillati</taxon>
        <taxon>Actinomycetota</taxon>
        <taxon>Actinomycetes</taxon>
        <taxon>Pseudonocardiales</taxon>
        <taxon>Pseudonocardiaceae</taxon>
        <taxon>Amycolatopsis</taxon>
        <taxon>Amycolatopsis japonica group</taxon>
    </lineage>
</organism>
<dbReference type="CDD" id="cd15831">
    <property type="entry name" value="BTAD"/>
    <property type="match status" value="1"/>
</dbReference>
<dbReference type="InterPro" id="IPR016032">
    <property type="entry name" value="Sig_transdc_resp-reg_C-effctor"/>
</dbReference>
<feature type="DNA-binding region" description="OmpR/PhoB-type" evidence="5">
    <location>
        <begin position="16"/>
        <end position="123"/>
    </location>
</feature>
<dbReference type="Proteomes" id="UP000028492">
    <property type="component" value="Chromosome"/>
</dbReference>
<dbReference type="Gene3D" id="1.10.10.10">
    <property type="entry name" value="Winged helix-like DNA-binding domain superfamily/Winged helix DNA-binding domain"/>
    <property type="match status" value="1"/>
</dbReference>
<accession>A0A075V0W5</accession>
<dbReference type="HOGENOM" id="CLU_004665_0_1_11"/>
<dbReference type="AlphaFoldDB" id="A0A075V0W5"/>
<sequence>MYTGSRVADKHHGSAPNPIPASPASPVRFSLLGPLELVRDGIDYAPTTPKLLQVLAMLVMSPGKIVHIDTIVQELWANDPPRSVRTTMHTYVYQLRKCIDENELAPYGETMLATKPPGYVFRIAPEQVDVFEFQELQHKGRELHLRGEHTEAAKAFRSALDLWSGPPLANVHCGPVLSAYAIDLVEQRRSTLHLRIEADIAAGMRHELIGELRSLVTANPLDEALHGQLIRVLGRSGRRSDALATYRQVRARLNHELGVEPCDELQVLHHDLLSEGEPA</sequence>
<evidence type="ECO:0000256" key="5">
    <source>
        <dbReference type="PROSITE-ProRule" id="PRU01091"/>
    </source>
</evidence>
<dbReference type="Pfam" id="PF03704">
    <property type="entry name" value="BTAD"/>
    <property type="match status" value="1"/>
</dbReference>
<dbReference type="SMART" id="SM00862">
    <property type="entry name" value="Trans_reg_C"/>
    <property type="match status" value="1"/>
</dbReference>